<feature type="domain" description="Antitoxin SocA-like Panacea" evidence="1">
    <location>
        <begin position="30"/>
        <end position="139"/>
    </location>
</feature>
<dbReference type="Pfam" id="PF13274">
    <property type="entry name" value="SocA_Panacea"/>
    <property type="match status" value="1"/>
</dbReference>
<name>A0A0R2KRH8_LACAM</name>
<gene>
    <name evidence="2" type="ORF">IV44_GL000290</name>
</gene>
<evidence type="ECO:0000313" key="3">
    <source>
        <dbReference type="Proteomes" id="UP000051529"/>
    </source>
</evidence>
<comment type="caution">
    <text evidence="2">The sequence shown here is derived from an EMBL/GenBank/DDBJ whole genome shotgun (WGS) entry which is preliminary data.</text>
</comment>
<sequence>MFKEEKTIAVANFIIETAKHNNKLITNLQLQKILFFIQGYVLKETNHELFNSKFSKWQYGPVEKQIYRIFRDNGSAPITDEFENAYFDDNGSFIEDVPLMTKTNLENESLFNKIQALTINLLDIPAWKLVGLTHRDPSWYKDKEAIMNYSAPDYSSDEIKKCYQNSELSFK</sequence>
<dbReference type="InterPro" id="IPR025272">
    <property type="entry name" value="SocA_Panacea"/>
</dbReference>
<evidence type="ECO:0000313" key="2">
    <source>
        <dbReference type="EMBL" id="KRN92235.1"/>
    </source>
</evidence>
<accession>A0A0R2KRH8</accession>
<evidence type="ECO:0000259" key="1">
    <source>
        <dbReference type="Pfam" id="PF13274"/>
    </source>
</evidence>
<dbReference type="RefSeq" id="WP_056985372.1">
    <property type="nucleotide sequence ID" value="NZ_JQBQ01000013.1"/>
</dbReference>
<protein>
    <recommendedName>
        <fullName evidence="1">Antitoxin SocA-like Panacea domain-containing protein</fullName>
    </recommendedName>
</protein>
<dbReference type="AlphaFoldDB" id="A0A0R2KRH8"/>
<dbReference type="EMBL" id="JQBQ01000013">
    <property type="protein sequence ID" value="KRN92235.1"/>
    <property type="molecule type" value="Genomic_DNA"/>
</dbReference>
<dbReference type="PATRIC" id="fig|695563.3.peg.308"/>
<dbReference type="Proteomes" id="UP000051529">
    <property type="component" value="Unassembled WGS sequence"/>
</dbReference>
<organism evidence="2 3">
    <name type="scientific">Lactobacillus amylovorus subsp. animalium DSM 16698</name>
    <dbReference type="NCBI Taxonomy" id="695563"/>
    <lineage>
        <taxon>Bacteria</taxon>
        <taxon>Bacillati</taxon>
        <taxon>Bacillota</taxon>
        <taxon>Bacilli</taxon>
        <taxon>Lactobacillales</taxon>
        <taxon>Lactobacillaceae</taxon>
        <taxon>Lactobacillus</taxon>
        <taxon>Lactobacillus amylovorus subsp. animalium</taxon>
    </lineage>
</organism>
<proteinExistence type="predicted"/>
<reference evidence="2 3" key="1">
    <citation type="journal article" date="2015" name="Genome Announc.">
        <title>Expanding the biotechnology potential of lactobacilli through comparative genomics of 213 strains and associated genera.</title>
        <authorList>
            <person name="Sun Z."/>
            <person name="Harris H.M."/>
            <person name="McCann A."/>
            <person name="Guo C."/>
            <person name="Argimon S."/>
            <person name="Zhang W."/>
            <person name="Yang X."/>
            <person name="Jeffery I.B."/>
            <person name="Cooney J.C."/>
            <person name="Kagawa T.F."/>
            <person name="Liu W."/>
            <person name="Song Y."/>
            <person name="Salvetti E."/>
            <person name="Wrobel A."/>
            <person name="Rasinkangas P."/>
            <person name="Parkhill J."/>
            <person name="Rea M.C."/>
            <person name="O'Sullivan O."/>
            <person name="Ritari J."/>
            <person name="Douillard F.P."/>
            <person name="Paul Ross R."/>
            <person name="Yang R."/>
            <person name="Briner A.E."/>
            <person name="Felis G.E."/>
            <person name="de Vos W.M."/>
            <person name="Barrangou R."/>
            <person name="Klaenhammer T.R."/>
            <person name="Caufield P.W."/>
            <person name="Cui Y."/>
            <person name="Zhang H."/>
            <person name="O'Toole P.W."/>
        </authorList>
    </citation>
    <scope>NUCLEOTIDE SEQUENCE [LARGE SCALE GENOMIC DNA]</scope>
    <source>
        <strain evidence="2 3">DSM 16698</strain>
    </source>
</reference>